<dbReference type="Proteomes" id="UP000266723">
    <property type="component" value="Unassembled WGS sequence"/>
</dbReference>
<organism evidence="2 3">
    <name type="scientific">Brassica cretica</name>
    <name type="common">Mustard</name>
    <dbReference type="NCBI Taxonomy" id="69181"/>
    <lineage>
        <taxon>Eukaryota</taxon>
        <taxon>Viridiplantae</taxon>
        <taxon>Streptophyta</taxon>
        <taxon>Embryophyta</taxon>
        <taxon>Tracheophyta</taxon>
        <taxon>Spermatophyta</taxon>
        <taxon>Magnoliopsida</taxon>
        <taxon>eudicotyledons</taxon>
        <taxon>Gunneridae</taxon>
        <taxon>Pentapetalae</taxon>
        <taxon>rosids</taxon>
        <taxon>malvids</taxon>
        <taxon>Brassicales</taxon>
        <taxon>Brassicaceae</taxon>
        <taxon>Brassiceae</taxon>
        <taxon>Brassica</taxon>
    </lineage>
</organism>
<dbReference type="Pfam" id="PF13966">
    <property type="entry name" value="zf-RVT"/>
    <property type="match status" value="1"/>
</dbReference>
<dbReference type="EMBL" id="QGKV02000649">
    <property type="protein sequence ID" value="KAF3582478.1"/>
    <property type="molecule type" value="Genomic_DNA"/>
</dbReference>
<accession>A0ABQ7DZ21</accession>
<evidence type="ECO:0000313" key="2">
    <source>
        <dbReference type="EMBL" id="KAF3582478.1"/>
    </source>
</evidence>
<sequence length="204" mass="23433">MITNGRYSWQVNKLLKLSALIYGFIKLRVQNGHTGRFWTDNWTPYGSLRLYLTSPGSSSLGIPAQATVASLFRNNTWMIPPARSEAQVNVHALLTTIQLSDTEDHYEWEIDGRLHQRYNTGLIYGKLCEDGISVPWYRSVWNKSGIPRHNFLAWLFVLNRCPTKDRILGWGLQADPSCVLRNSAAESRNHLFFDCSFAWHLVMT</sequence>
<comment type="caution">
    <text evidence="2">The sequence shown here is derived from an EMBL/GenBank/DDBJ whole genome shotgun (WGS) entry which is preliminary data.</text>
</comment>
<gene>
    <name evidence="2" type="ORF">DY000_02033675</name>
</gene>
<feature type="domain" description="Reverse transcriptase zinc-binding" evidence="1">
    <location>
        <begin position="120"/>
        <end position="200"/>
    </location>
</feature>
<dbReference type="InterPro" id="IPR026960">
    <property type="entry name" value="RVT-Znf"/>
</dbReference>
<proteinExistence type="predicted"/>
<evidence type="ECO:0000313" key="3">
    <source>
        <dbReference type="Proteomes" id="UP000266723"/>
    </source>
</evidence>
<name>A0ABQ7DZ21_BRACR</name>
<reference evidence="2 3" key="1">
    <citation type="journal article" date="2020" name="BMC Genomics">
        <title>Intraspecific diversification of the crop wild relative Brassica cretica Lam. using demographic model selection.</title>
        <authorList>
            <person name="Kioukis A."/>
            <person name="Michalopoulou V.A."/>
            <person name="Briers L."/>
            <person name="Pirintsos S."/>
            <person name="Studholme D.J."/>
            <person name="Pavlidis P."/>
            <person name="Sarris P.F."/>
        </authorList>
    </citation>
    <scope>NUCLEOTIDE SEQUENCE [LARGE SCALE GENOMIC DNA]</scope>
    <source>
        <strain evidence="3">cv. PFS-1207/04</strain>
    </source>
</reference>
<evidence type="ECO:0000259" key="1">
    <source>
        <dbReference type="Pfam" id="PF13966"/>
    </source>
</evidence>
<protein>
    <recommendedName>
        <fullName evidence="1">Reverse transcriptase zinc-binding domain-containing protein</fullName>
    </recommendedName>
</protein>
<keyword evidence="3" id="KW-1185">Reference proteome</keyword>